<evidence type="ECO:0000256" key="4">
    <source>
        <dbReference type="ARBA" id="ARBA00023157"/>
    </source>
</evidence>
<dbReference type="Proteomes" id="UP000095284">
    <property type="component" value="Unplaced"/>
</dbReference>
<evidence type="ECO:0000256" key="5">
    <source>
        <dbReference type="ARBA" id="ARBA00023180"/>
    </source>
</evidence>
<dbReference type="InterPro" id="IPR002165">
    <property type="entry name" value="Plexin_repeat"/>
</dbReference>
<evidence type="ECO:0000256" key="8">
    <source>
        <dbReference type="SAM" id="SignalP"/>
    </source>
</evidence>
<keyword evidence="12" id="KW-1185">Reference proteome</keyword>
<evidence type="ECO:0000256" key="3">
    <source>
        <dbReference type="ARBA" id="ARBA00023136"/>
    </source>
</evidence>
<dbReference type="InterPro" id="IPR036352">
    <property type="entry name" value="Semap_dom_sf"/>
</dbReference>
<feature type="domain" description="Sema" evidence="9">
    <location>
        <begin position="22"/>
        <end position="485"/>
    </location>
</feature>
<keyword evidence="7" id="KW-0812">Transmembrane</keyword>
<dbReference type="Pfam" id="PF01437">
    <property type="entry name" value="PSI"/>
    <property type="match status" value="1"/>
</dbReference>
<dbReference type="InterPro" id="IPR027231">
    <property type="entry name" value="Semaphorin"/>
</dbReference>
<evidence type="ECO:0000313" key="11">
    <source>
        <dbReference type="Proteomes" id="UP000095284"/>
    </source>
</evidence>
<name>A0A1I7RL97_BURXY</name>
<organism evidence="11 13">
    <name type="scientific">Bursaphelenchus xylophilus</name>
    <name type="common">Pinewood nematode worm</name>
    <name type="synonym">Aphelenchoides xylophilus</name>
    <dbReference type="NCBI Taxonomy" id="6326"/>
    <lineage>
        <taxon>Eukaryota</taxon>
        <taxon>Metazoa</taxon>
        <taxon>Ecdysozoa</taxon>
        <taxon>Nematoda</taxon>
        <taxon>Chromadorea</taxon>
        <taxon>Rhabditida</taxon>
        <taxon>Tylenchina</taxon>
        <taxon>Tylenchomorpha</taxon>
        <taxon>Aphelenchoidea</taxon>
        <taxon>Aphelenchoididae</taxon>
        <taxon>Bursaphelenchus</taxon>
    </lineage>
</organism>
<dbReference type="GO" id="GO:0030335">
    <property type="term" value="P:positive regulation of cell migration"/>
    <property type="evidence" value="ECO:0007669"/>
    <property type="project" value="TreeGrafter"/>
</dbReference>
<keyword evidence="7" id="KW-1133">Transmembrane helix</keyword>
<dbReference type="InterPro" id="IPR016201">
    <property type="entry name" value="PSI"/>
</dbReference>
<evidence type="ECO:0000313" key="13">
    <source>
        <dbReference type="WBParaSite" id="BXY_0148200.1"/>
    </source>
</evidence>
<dbReference type="Gene3D" id="2.130.10.10">
    <property type="entry name" value="YVTN repeat-like/Quinoprotein amine dehydrogenase"/>
    <property type="match status" value="1"/>
</dbReference>
<dbReference type="PANTHER" id="PTHR11036:SF127">
    <property type="entry name" value="SEMAPHORIN-1A"/>
    <property type="match status" value="1"/>
</dbReference>
<dbReference type="SMART" id="SM00630">
    <property type="entry name" value="Sema"/>
    <property type="match status" value="1"/>
</dbReference>
<evidence type="ECO:0000313" key="12">
    <source>
        <dbReference type="Proteomes" id="UP000659654"/>
    </source>
</evidence>
<dbReference type="GO" id="GO:0030215">
    <property type="term" value="F:semaphorin receptor binding"/>
    <property type="evidence" value="ECO:0007669"/>
    <property type="project" value="InterPro"/>
</dbReference>
<dbReference type="EMBL" id="CAJFDI010000001">
    <property type="protein sequence ID" value="CAD5208893.1"/>
    <property type="molecule type" value="Genomic_DNA"/>
</dbReference>
<dbReference type="InterPro" id="IPR015943">
    <property type="entry name" value="WD40/YVTN_repeat-like_dom_sf"/>
</dbReference>
<evidence type="ECO:0000259" key="9">
    <source>
        <dbReference type="PROSITE" id="PS51004"/>
    </source>
</evidence>
<dbReference type="SUPFAM" id="SSF103575">
    <property type="entry name" value="Plexin repeat"/>
    <property type="match status" value="1"/>
</dbReference>
<keyword evidence="5" id="KW-0325">Glycoprotein</keyword>
<evidence type="ECO:0000256" key="7">
    <source>
        <dbReference type="SAM" id="Phobius"/>
    </source>
</evidence>
<dbReference type="SUPFAM" id="SSF101912">
    <property type="entry name" value="Sema domain"/>
    <property type="match status" value="1"/>
</dbReference>
<dbReference type="WBParaSite" id="BXY_0148200.1">
    <property type="protein sequence ID" value="BXY_0148200.1"/>
    <property type="gene ID" value="BXY_0148200"/>
</dbReference>
<reference evidence="10" key="2">
    <citation type="submission" date="2020-09" db="EMBL/GenBank/DDBJ databases">
        <authorList>
            <person name="Kikuchi T."/>
        </authorList>
    </citation>
    <scope>NUCLEOTIDE SEQUENCE</scope>
    <source>
        <strain evidence="10">Ka4C1</strain>
    </source>
</reference>
<evidence type="ECO:0000256" key="2">
    <source>
        <dbReference type="ARBA" id="ARBA00022902"/>
    </source>
</evidence>
<feature type="signal peptide" evidence="8">
    <location>
        <begin position="1"/>
        <end position="18"/>
    </location>
</feature>
<dbReference type="GO" id="GO:0071526">
    <property type="term" value="P:semaphorin-plexin signaling pathway"/>
    <property type="evidence" value="ECO:0007669"/>
    <property type="project" value="TreeGrafter"/>
</dbReference>
<dbReference type="Proteomes" id="UP000659654">
    <property type="component" value="Unassembled WGS sequence"/>
</dbReference>
<dbReference type="Pfam" id="PF01403">
    <property type="entry name" value="Sema"/>
    <property type="match status" value="1"/>
</dbReference>
<dbReference type="AlphaFoldDB" id="A0A1I7RL97"/>
<dbReference type="OrthoDB" id="9988752at2759"/>
<keyword evidence="4" id="KW-1015">Disulfide bond</keyword>
<dbReference type="PROSITE" id="PS51004">
    <property type="entry name" value="SEMA"/>
    <property type="match status" value="1"/>
</dbReference>
<evidence type="ECO:0000256" key="6">
    <source>
        <dbReference type="PROSITE-ProRule" id="PRU00352"/>
    </source>
</evidence>
<dbReference type="SMR" id="A0A1I7RL97"/>
<keyword evidence="2" id="KW-0524">Neurogenesis</keyword>
<accession>A0A1I7RL97</accession>
<dbReference type="EMBL" id="CAJFCV020000001">
    <property type="protein sequence ID" value="CAG9083270.1"/>
    <property type="molecule type" value="Genomic_DNA"/>
</dbReference>
<keyword evidence="8" id="KW-0732">Signal</keyword>
<comment type="caution">
    <text evidence="6">Lacks conserved residue(s) required for the propagation of feature annotation.</text>
</comment>
<dbReference type="PANTHER" id="PTHR11036">
    <property type="entry name" value="SEMAPHORIN"/>
    <property type="match status" value="1"/>
</dbReference>
<feature type="chain" id="PRO_5035359204" evidence="8">
    <location>
        <begin position="19"/>
        <end position="695"/>
    </location>
</feature>
<comment type="subcellular location">
    <subcellularLocation>
        <location evidence="1">Membrane</location>
    </subcellularLocation>
</comment>
<sequence>MNLAGYCLFCLLIPFVTADPRAYDLRIRENQPLEFRKYGNPESIDYFRLLEIDDSHLIIGAADNVHNISIDQFEKISLYEWPSGQSEINDCIMKIDDQTACRNYIRVLSRSEDDGTLLICGTNAFQPLCRLINSKHEKLLEFVGTGISPLDPRHNTSFLRDGDLLYSATVADFYGNDALVFRRNITKPEDRGIRTQRQNIMLLNKPQFVGTLQSEKYIYFFFREEATESSEATIHSRVARVCKNDRGGPQGHETEWTTFAKARLNCSILEKNKPFYFDEIISVSGITHNWNGKTKNLVYATFVSEFNFLRHSVVCAFGIDEIDKLFGSSDILTRDLETGKWIRKSRQSHQGTSKLGQCSPNSRDLTEEEVIQMRKTPLLADSVPNLFGKAVGIHRGSDNYNQIVVLEGVQSFDGPVDVLYVGTDQGNVIKMINLGVSEATGEMDRDPVHQVAVFKISDLPIRRLLITQSKYLIVVTDPVVYRLPLHLCSSYDSCESCISSRDPHCYWKQGKCRSISASPRPTLSYQDILSKQPNICVEAKKHEKPKVTSTTTEVPKTEIPKIIKEKYRNITFGALTVDGNEVCNCTAIRSHAERRKCHCPNLEDLIQPVVSEELSVSPWSRIPWWVYLILILALFQTLGLIILCVRLRKRRMAKKKGQSSQKQMLSVINAYAPTITDAIPSKIGPTYATYDTFRR</sequence>
<dbReference type="GO" id="GO:0005886">
    <property type="term" value="C:plasma membrane"/>
    <property type="evidence" value="ECO:0007669"/>
    <property type="project" value="TreeGrafter"/>
</dbReference>
<dbReference type="eggNOG" id="KOG3611">
    <property type="taxonomic scope" value="Eukaryota"/>
</dbReference>
<dbReference type="Proteomes" id="UP000582659">
    <property type="component" value="Unassembled WGS sequence"/>
</dbReference>
<dbReference type="Gene3D" id="3.30.1680.10">
    <property type="entry name" value="ligand-binding face of the semaphorins, domain 2"/>
    <property type="match status" value="1"/>
</dbReference>
<dbReference type="SMART" id="SM00423">
    <property type="entry name" value="PSI"/>
    <property type="match status" value="1"/>
</dbReference>
<proteinExistence type="predicted"/>
<evidence type="ECO:0000313" key="10">
    <source>
        <dbReference type="EMBL" id="CAD5208893.1"/>
    </source>
</evidence>
<gene>
    <name evidence="10" type="ORF">BXYJ_LOCUS1129</name>
</gene>
<evidence type="ECO:0000256" key="1">
    <source>
        <dbReference type="ARBA" id="ARBA00004370"/>
    </source>
</evidence>
<feature type="transmembrane region" description="Helical" evidence="7">
    <location>
        <begin position="624"/>
        <end position="645"/>
    </location>
</feature>
<dbReference type="GO" id="GO:0045499">
    <property type="term" value="F:chemorepellent activity"/>
    <property type="evidence" value="ECO:0007669"/>
    <property type="project" value="TreeGrafter"/>
</dbReference>
<reference evidence="13" key="1">
    <citation type="submission" date="2016-11" db="UniProtKB">
        <authorList>
            <consortium name="WormBaseParasite"/>
        </authorList>
    </citation>
    <scope>IDENTIFICATION</scope>
</reference>
<protein>
    <submittedName>
        <fullName evidence="10">(pine wood nematode) hypothetical protein</fullName>
    </submittedName>
    <submittedName>
        <fullName evidence="13">Sema domain-containing protein</fullName>
    </submittedName>
</protein>
<dbReference type="InterPro" id="IPR001627">
    <property type="entry name" value="Semap_dom"/>
</dbReference>
<keyword evidence="3 7" id="KW-0472">Membrane</keyword>
<dbReference type="GO" id="GO:0007411">
    <property type="term" value="P:axon guidance"/>
    <property type="evidence" value="ECO:0007669"/>
    <property type="project" value="TreeGrafter"/>
</dbReference>